<sequence length="129" mass="13435">MSANRSVLGIAALWATFCVVLLACGWLSAGSSGNAGRSPAKGQTPAIVDAGSTLRVTAPTAPAPELPFAEPSLTAETGPDPEAGHPAVLPRLSRGPWVARVPLWRADALRWQRLEPSLRLNPGHAPPYA</sequence>
<proteinExistence type="predicted"/>
<dbReference type="OrthoDB" id="6054369at2"/>
<dbReference type="EMBL" id="WELC01000018">
    <property type="protein sequence ID" value="KAB7629378.1"/>
    <property type="molecule type" value="Genomic_DNA"/>
</dbReference>
<dbReference type="EMBL" id="RCDC01000007">
    <property type="protein sequence ID" value="RLK49960.1"/>
    <property type="molecule type" value="Genomic_DNA"/>
</dbReference>
<protein>
    <submittedName>
        <fullName evidence="3">Uncharacterized protein</fullName>
    </submittedName>
</protein>
<evidence type="ECO:0000313" key="5">
    <source>
        <dbReference type="Proteomes" id="UP000449004"/>
    </source>
</evidence>
<evidence type="ECO:0000256" key="1">
    <source>
        <dbReference type="SAM" id="MobiDB-lite"/>
    </source>
</evidence>
<feature type="region of interest" description="Disordered" evidence="1">
    <location>
        <begin position="59"/>
        <end position="90"/>
    </location>
</feature>
<dbReference type="RefSeq" id="WP_121043204.1">
    <property type="nucleotide sequence ID" value="NZ_RCDC01000007.1"/>
</dbReference>
<organism evidence="3 4">
    <name type="scientific">Stenotrophomonas rhizophila</name>
    <dbReference type="NCBI Taxonomy" id="216778"/>
    <lineage>
        <taxon>Bacteria</taxon>
        <taxon>Pseudomonadati</taxon>
        <taxon>Pseudomonadota</taxon>
        <taxon>Gammaproteobacteria</taxon>
        <taxon>Lysobacterales</taxon>
        <taxon>Lysobacteraceae</taxon>
        <taxon>Stenotrophomonas</taxon>
    </lineage>
</organism>
<evidence type="ECO:0000313" key="2">
    <source>
        <dbReference type="EMBL" id="KAB7629378.1"/>
    </source>
</evidence>
<reference evidence="2 5" key="2">
    <citation type="submission" date="2019-10" db="EMBL/GenBank/DDBJ databases">
        <title>Halotolerant bacteria associated to Saharan-endemic halophytes Stipa tenacissima L. and Atriplex halimus L mitigate salt stress and promote growth of tomato plants.</title>
        <authorList>
            <person name="Dif G."/>
        </authorList>
    </citation>
    <scope>NUCLEOTIDE SEQUENCE [LARGE SCALE GENOMIC DNA]</scope>
    <source>
        <strain evidence="2 5">IS26</strain>
    </source>
</reference>
<dbReference type="AlphaFoldDB" id="A0A498CAK7"/>
<dbReference type="Proteomes" id="UP000449004">
    <property type="component" value="Unassembled WGS sequence"/>
</dbReference>
<reference evidence="3 4" key="1">
    <citation type="submission" date="2018-10" db="EMBL/GenBank/DDBJ databases">
        <title>Comparative analysis of microorganisms from saline springs in Andes Mountain Range, Colombia.</title>
        <authorList>
            <person name="Rubin E."/>
        </authorList>
    </citation>
    <scope>NUCLEOTIDE SEQUENCE [LARGE SCALE GENOMIC DNA]</scope>
    <source>
        <strain evidence="3 4">USBA GBX 843</strain>
    </source>
</reference>
<accession>A0A498CAK7</accession>
<dbReference type="PROSITE" id="PS51257">
    <property type="entry name" value="PROKAR_LIPOPROTEIN"/>
    <property type="match status" value="1"/>
</dbReference>
<evidence type="ECO:0000313" key="3">
    <source>
        <dbReference type="EMBL" id="RLK49960.1"/>
    </source>
</evidence>
<evidence type="ECO:0000313" key="4">
    <source>
        <dbReference type="Proteomes" id="UP000274786"/>
    </source>
</evidence>
<dbReference type="Proteomes" id="UP000274786">
    <property type="component" value="Unassembled WGS sequence"/>
</dbReference>
<gene>
    <name evidence="3" type="ORF">BCL79_3448</name>
    <name evidence="2" type="ORF">F9K92_13720</name>
</gene>
<comment type="caution">
    <text evidence="3">The sequence shown here is derived from an EMBL/GenBank/DDBJ whole genome shotgun (WGS) entry which is preliminary data.</text>
</comment>
<name>A0A498CAK7_9GAMM</name>